<reference evidence="1 2" key="1">
    <citation type="submission" date="2020-08" db="EMBL/GenBank/DDBJ databases">
        <title>Sequencing the genomes of 1000 actinobacteria strains.</title>
        <authorList>
            <person name="Klenk H.-P."/>
        </authorList>
    </citation>
    <scope>NUCLEOTIDE SEQUENCE [LARGE SCALE GENOMIC DNA]</scope>
    <source>
        <strain evidence="1 2">DSM 45298</strain>
    </source>
</reference>
<evidence type="ECO:0000313" key="1">
    <source>
        <dbReference type="EMBL" id="MBB4136132.1"/>
    </source>
</evidence>
<proteinExistence type="predicted"/>
<dbReference type="AlphaFoldDB" id="A0A840EWT6"/>
<dbReference type="InterPro" id="IPR012349">
    <property type="entry name" value="Split_barrel_FMN-bd"/>
</dbReference>
<dbReference type="RefSeq" id="WP_183371107.1">
    <property type="nucleotide sequence ID" value="NZ_BAABHL010000003.1"/>
</dbReference>
<organism evidence="1 2">
    <name type="scientific">Gordonia humi</name>
    <dbReference type="NCBI Taxonomy" id="686429"/>
    <lineage>
        <taxon>Bacteria</taxon>
        <taxon>Bacillati</taxon>
        <taxon>Actinomycetota</taxon>
        <taxon>Actinomycetes</taxon>
        <taxon>Mycobacteriales</taxon>
        <taxon>Gordoniaceae</taxon>
        <taxon>Gordonia</taxon>
    </lineage>
</organism>
<dbReference type="EMBL" id="JACIFP010000001">
    <property type="protein sequence ID" value="MBB4136132.1"/>
    <property type="molecule type" value="Genomic_DNA"/>
</dbReference>
<accession>A0A840EWT6</accession>
<protein>
    <recommendedName>
        <fullName evidence="3">Nitroreductase family deazaflavin-dependent oxidoreductase</fullName>
    </recommendedName>
</protein>
<comment type="caution">
    <text evidence="1">The sequence shown here is derived from an EMBL/GenBank/DDBJ whole genome shotgun (WGS) entry which is preliminary data.</text>
</comment>
<evidence type="ECO:0000313" key="2">
    <source>
        <dbReference type="Proteomes" id="UP000551501"/>
    </source>
</evidence>
<dbReference type="Proteomes" id="UP000551501">
    <property type="component" value="Unassembled WGS sequence"/>
</dbReference>
<dbReference type="GO" id="GO:0016491">
    <property type="term" value="F:oxidoreductase activity"/>
    <property type="evidence" value="ECO:0007669"/>
    <property type="project" value="InterPro"/>
</dbReference>
<gene>
    <name evidence="1" type="ORF">BKA16_002684</name>
</gene>
<keyword evidence="2" id="KW-1185">Reference proteome</keyword>
<dbReference type="Gene3D" id="2.30.110.10">
    <property type="entry name" value="Electron Transport, Fmn-binding Protein, Chain A"/>
    <property type="match status" value="1"/>
</dbReference>
<evidence type="ECO:0008006" key="3">
    <source>
        <dbReference type="Google" id="ProtNLM"/>
    </source>
</evidence>
<dbReference type="InterPro" id="IPR004378">
    <property type="entry name" value="F420H2_quin_Rdtase"/>
</dbReference>
<sequence>MSTFARTARVFNAAFTPLLKLPVIGPMIGKNVTEISYTGRKSGKRFTLPVAFRRQDDGTILVGVAAAAQKTWWRNFQPGPAPVTITLDGVERTGTGVAKVGDKGTAVVITLDAG</sequence>
<dbReference type="Pfam" id="PF04075">
    <property type="entry name" value="F420H2_quin_red"/>
    <property type="match status" value="1"/>
</dbReference>
<name>A0A840EWT6_9ACTN</name>